<feature type="region of interest" description="Disordered" evidence="2">
    <location>
        <begin position="1"/>
        <end position="45"/>
    </location>
</feature>
<feature type="compositionally biased region" description="Low complexity" evidence="2">
    <location>
        <begin position="1"/>
        <end position="39"/>
    </location>
</feature>
<dbReference type="PANTHER" id="PTHR47219">
    <property type="entry name" value="RAB GTPASE-ACTIVATING PROTEIN 1-LIKE"/>
    <property type="match status" value="1"/>
</dbReference>
<proteinExistence type="predicted"/>
<dbReference type="PROSITE" id="PS50086">
    <property type="entry name" value="TBC_RABGAP"/>
    <property type="match status" value="1"/>
</dbReference>
<dbReference type="SMART" id="SM00164">
    <property type="entry name" value="TBC"/>
    <property type="match status" value="1"/>
</dbReference>
<dbReference type="PANTHER" id="PTHR47219:SF15">
    <property type="entry name" value="TBC1 DOMAIN FAMILY MEMBER 12 ISOFORM X1"/>
    <property type="match status" value="1"/>
</dbReference>
<dbReference type="GO" id="GO:0005096">
    <property type="term" value="F:GTPase activator activity"/>
    <property type="evidence" value="ECO:0007669"/>
    <property type="project" value="TreeGrafter"/>
</dbReference>
<organism evidence="4 5">
    <name type="scientific">Acrodontium crateriforme</name>
    <dbReference type="NCBI Taxonomy" id="150365"/>
    <lineage>
        <taxon>Eukaryota</taxon>
        <taxon>Fungi</taxon>
        <taxon>Dikarya</taxon>
        <taxon>Ascomycota</taxon>
        <taxon>Pezizomycotina</taxon>
        <taxon>Dothideomycetes</taxon>
        <taxon>Dothideomycetidae</taxon>
        <taxon>Mycosphaerellales</taxon>
        <taxon>Teratosphaeriaceae</taxon>
        <taxon>Acrodontium</taxon>
    </lineage>
</organism>
<feature type="region of interest" description="Disordered" evidence="2">
    <location>
        <begin position="501"/>
        <end position="534"/>
    </location>
</feature>
<dbReference type="Pfam" id="PF00566">
    <property type="entry name" value="RabGAP-TBC"/>
    <property type="match status" value="1"/>
</dbReference>
<evidence type="ECO:0000256" key="1">
    <source>
        <dbReference type="SAM" id="Coils"/>
    </source>
</evidence>
<accession>A0AAQ3RBQ4</accession>
<keyword evidence="5" id="KW-1185">Reference proteome</keyword>
<feature type="domain" description="Rab-GAP TBC" evidence="3">
    <location>
        <begin position="651"/>
        <end position="857"/>
    </location>
</feature>
<dbReference type="EMBL" id="CP138590">
    <property type="protein sequence ID" value="WPH03796.1"/>
    <property type="molecule type" value="Genomic_DNA"/>
</dbReference>
<dbReference type="InterPro" id="IPR035969">
    <property type="entry name" value="Rab-GAP_TBC_sf"/>
</dbReference>
<dbReference type="SUPFAM" id="SSF47923">
    <property type="entry name" value="Ypt/Rab-GAP domain of gyp1p"/>
    <property type="match status" value="2"/>
</dbReference>
<evidence type="ECO:0000256" key="2">
    <source>
        <dbReference type="SAM" id="MobiDB-lite"/>
    </source>
</evidence>
<evidence type="ECO:0000313" key="4">
    <source>
        <dbReference type="EMBL" id="WPH03796.1"/>
    </source>
</evidence>
<feature type="compositionally biased region" description="Low complexity" evidence="2">
    <location>
        <begin position="516"/>
        <end position="531"/>
    </location>
</feature>
<dbReference type="Gene3D" id="1.10.472.80">
    <property type="entry name" value="Ypt/Rab-GAP domain of gyp1p, domain 3"/>
    <property type="match status" value="1"/>
</dbReference>
<feature type="compositionally biased region" description="Basic and acidic residues" evidence="2">
    <location>
        <begin position="197"/>
        <end position="234"/>
    </location>
</feature>
<feature type="compositionally biased region" description="Polar residues" evidence="2">
    <location>
        <begin position="322"/>
        <end position="345"/>
    </location>
</feature>
<name>A0AAQ3RBQ4_9PEZI</name>
<dbReference type="InterPro" id="IPR000195">
    <property type="entry name" value="Rab-GAP-TBC_dom"/>
</dbReference>
<dbReference type="AlphaFoldDB" id="A0AAQ3RBQ4"/>
<feature type="compositionally biased region" description="Basic and acidic residues" evidence="2">
    <location>
        <begin position="502"/>
        <end position="512"/>
    </location>
</feature>
<keyword evidence="1" id="KW-0175">Coiled coil</keyword>
<protein>
    <recommendedName>
        <fullName evidence="3">Rab-GAP TBC domain-containing protein</fullName>
    </recommendedName>
</protein>
<dbReference type="Gene3D" id="1.10.10.750">
    <property type="entry name" value="Ypt/Rab-GAP domain of gyp1p, domain 1"/>
    <property type="match status" value="1"/>
</dbReference>
<evidence type="ECO:0000313" key="5">
    <source>
        <dbReference type="Proteomes" id="UP001303373"/>
    </source>
</evidence>
<feature type="region of interest" description="Disordered" evidence="2">
    <location>
        <begin position="120"/>
        <end position="259"/>
    </location>
</feature>
<dbReference type="GO" id="GO:0031267">
    <property type="term" value="F:small GTPase binding"/>
    <property type="evidence" value="ECO:0007669"/>
    <property type="project" value="TreeGrafter"/>
</dbReference>
<feature type="compositionally biased region" description="Low complexity" evidence="2">
    <location>
        <begin position="305"/>
        <end position="321"/>
    </location>
</feature>
<feature type="coiled-coil region" evidence="1">
    <location>
        <begin position="581"/>
        <end position="616"/>
    </location>
</feature>
<dbReference type="InterPro" id="IPR050302">
    <property type="entry name" value="Rab_GAP_TBC_domain"/>
</dbReference>
<dbReference type="Proteomes" id="UP001303373">
    <property type="component" value="Chromosome 11"/>
</dbReference>
<feature type="compositionally biased region" description="Polar residues" evidence="2">
    <location>
        <begin position="175"/>
        <end position="194"/>
    </location>
</feature>
<reference evidence="4 5" key="1">
    <citation type="submission" date="2023-11" db="EMBL/GenBank/DDBJ databases">
        <title>An acidophilic fungus is an integral part of prey digestion in a carnivorous sundew plant.</title>
        <authorList>
            <person name="Tsai I.J."/>
        </authorList>
    </citation>
    <scope>NUCLEOTIDE SEQUENCE [LARGE SCALE GENOMIC DNA]</scope>
    <source>
        <strain evidence="4">169a</strain>
    </source>
</reference>
<gene>
    <name evidence="4" type="ORF">R9X50_00667900</name>
</gene>
<sequence>MTAILARNLPPLALSPNSPSSPSSPSPTSTSNSSPTRSSWFKDSPSPITRICAAVADDLSFLDLDREEPATFDGRRRRPVQPSYPFDHAYLNKWIATCEPSEKQLQQHRVFCVPLPELDGAVHSTQPRESQKRPRPGSTNRLLITTMTTTTDANMGDEQIHSVHGPVSGDADTPSELSFSKTASSTGSYPSAESLSEYERDSKATASTHFEDLSLADTERGNLEDSNVKAENRPTLKRRTTRDGEVGRSTPVLPLAPSRDGILPKYINSKGPMHGAGAMRDQSLNLPNGRMMRRGFSSPSAPTLSMRTSSFGISSRSPSPGNRSATSTGSINSPHTFSGTTPRPSSETRKRQNSWQPGRKTVEELEAEYNDEDEEVPDEAILENVPISPMPGMPSPITQLRAQTPSPHRRASHNNLLAAHGNLHSANVPKNAKRPSLPTVLPNGRFATVRSPRRAKPPRLSHSASMTHLPSEAFAYKHRSKSWSEDLNEEARQLSLALEEYSADRTSEDKRHSGQSATSSTASTTNSPRRPSVAKLRAKTSILEMAQMQKGSIMIDPLPISKEKEAVLTRTRPSWLPPKCQKEERKHMKQWEQMMARAQEAERKRNSREKEEFESKEMMQGSIAKIWDQHVLPHWDQVINEPRTRELWWRGVTPRSRAEVWLKALGNELSLTSASFEAALRRANELEETVAEMPDEERATSTEAAWLAAIARDVPTVLPEQKIYQEFGPLHSTLTDVLKAYAMYRRDVGYVYGTHLVAGMLCLHLRASEAFIALANLLNRPLPLAFLVHDTAAMSRGYALVLSTLKYKCPSLHDHLTSPAMGLHASDILDPLFRCLFAKNLPVEHASRIWDLFVFEGDRALIRSAVAVLCRLEHRLYGDRKAILDVLGWGAQGMLPVGTEDEFIKAVREAGKIDGTSTNINNDAKNNAGIRVNEVGLDGSS</sequence>
<dbReference type="Gene3D" id="1.10.8.270">
    <property type="entry name" value="putative rabgap domain of human tbc1 domain family member 14 like domains"/>
    <property type="match status" value="1"/>
</dbReference>
<evidence type="ECO:0000259" key="3">
    <source>
        <dbReference type="PROSITE" id="PS50086"/>
    </source>
</evidence>
<feature type="region of interest" description="Disordered" evidence="2">
    <location>
        <begin position="271"/>
        <end position="361"/>
    </location>
</feature>